<comment type="caution">
    <text evidence="1">The sequence shown here is derived from an EMBL/GenBank/DDBJ whole genome shotgun (WGS) entry which is preliminary data.</text>
</comment>
<protein>
    <submittedName>
        <fullName evidence="1">Uncharacterized protein</fullName>
    </submittedName>
</protein>
<dbReference type="OrthoDB" id="2489756at2759"/>
<keyword evidence="2" id="KW-1185">Reference proteome</keyword>
<name>A0A397W5R5_9GLOM</name>
<dbReference type="AlphaFoldDB" id="A0A397W5R5"/>
<organism evidence="1 2">
    <name type="scientific">Gigaspora rosea</name>
    <dbReference type="NCBI Taxonomy" id="44941"/>
    <lineage>
        <taxon>Eukaryota</taxon>
        <taxon>Fungi</taxon>
        <taxon>Fungi incertae sedis</taxon>
        <taxon>Mucoromycota</taxon>
        <taxon>Glomeromycotina</taxon>
        <taxon>Glomeromycetes</taxon>
        <taxon>Diversisporales</taxon>
        <taxon>Gigasporaceae</taxon>
        <taxon>Gigaspora</taxon>
    </lineage>
</organism>
<evidence type="ECO:0000313" key="2">
    <source>
        <dbReference type="Proteomes" id="UP000266673"/>
    </source>
</evidence>
<gene>
    <name evidence="1" type="ORF">C2G38_2155534</name>
</gene>
<dbReference type="EMBL" id="QKWP01000039">
    <property type="protein sequence ID" value="RIB29431.1"/>
    <property type="molecule type" value="Genomic_DNA"/>
</dbReference>
<reference evidence="1 2" key="1">
    <citation type="submission" date="2018-06" db="EMBL/GenBank/DDBJ databases">
        <title>Comparative genomics reveals the genomic features of Rhizophagus irregularis, R. cerebriforme, R. diaphanum and Gigaspora rosea, and their symbiotic lifestyle signature.</title>
        <authorList>
            <person name="Morin E."/>
            <person name="San Clemente H."/>
            <person name="Chen E.C.H."/>
            <person name="De La Providencia I."/>
            <person name="Hainaut M."/>
            <person name="Kuo A."/>
            <person name="Kohler A."/>
            <person name="Murat C."/>
            <person name="Tang N."/>
            <person name="Roy S."/>
            <person name="Loubradou J."/>
            <person name="Henrissat B."/>
            <person name="Grigoriev I.V."/>
            <person name="Corradi N."/>
            <person name="Roux C."/>
            <person name="Martin F.M."/>
        </authorList>
    </citation>
    <scope>NUCLEOTIDE SEQUENCE [LARGE SCALE GENOMIC DNA]</scope>
    <source>
        <strain evidence="1 2">DAOM 194757</strain>
    </source>
</reference>
<evidence type="ECO:0000313" key="1">
    <source>
        <dbReference type="EMBL" id="RIB29431.1"/>
    </source>
</evidence>
<accession>A0A397W5R5</accession>
<sequence>MNPKIPEKRKYIEELTQEYIYLCEQLDFKERYTAKGKDIFHREKEDKILRTSKNLYTGKRLLKKLETLYKAMQIEVERIAEKHFKKMNEILTIHNCYYSEDYYFYYLITRKLIRYINILKEDPPPEECERQYIQNEYRSKINFIIHKQIPEARLFDFKPYYHTGCQKYYFDKIPTRFLRSITKDYIYLQYSNQESNVVEQILSKEELNIKLQRLLDQIKIQIQTLQGQLTLEEAYKNHEYIFLFKRATAIHKIINSTKSEVIVQRKYLSQIRKLVEFYIKESNLTEYWRAQESQLSETEKAYLNRTLLALEGAQQIQENDQVTQIIFSNTGLTQATQDFLLQHHTQLILEQLNNFRVRTSVINEAFGILLQTAFEQYTNYKSEIVKELSTLETPRLKEYYKTALISISVNQGILEERIKEISIQNIEGEIVDKIIETLLYINNTKELIQITDDIWETINDLINRINPTNNSRLGAILLTLEGAKSIAREYYPHVLKYDKQRPNKIPAHILTRTQTLFPELTGRALVKEQEKQRNIYNNYLNNTQAQIEGIKKRLLAESPEF</sequence>
<dbReference type="Proteomes" id="UP000266673">
    <property type="component" value="Unassembled WGS sequence"/>
</dbReference>
<proteinExistence type="predicted"/>